<dbReference type="RefSeq" id="WP_093992701.1">
    <property type="nucleotide sequence ID" value="NZ_FXZK01000004.1"/>
</dbReference>
<name>A0A238LHW9_9RHOB</name>
<dbReference type="OrthoDB" id="260231at2"/>
<evidence type="ECO:0000313" key="3">
    <source>
        <dbReference type="EMBL" id="SMY08480.1"/>
    </source>
</evidence>
<dbReference type="AlphaFoldDB" id="A0A238LHW9"/>
<dbReference type="Proteomes" id="UP000201613">
    <property type="component" value="Unassembled WGS sequence"/>
</dbReference>
<dbReference type="Pfam" id="PF18546">
    <property type="entry name" value="MetOD1"/>
    <property type="match status" value="1"/>
</dbReference>
<dbReference type="EMBL" id="FXZK01000004">
    <property type="protein sequence ID" value="SMY08480.1"/>
    <property type="molecule type" value="Genomic_DNA"/>
</dbReference>
<gene>
    <name evidence="3" type="ORF">LOM8899_02632</name>
</gene>
<protein>
    <recommendedName>
        <fullName evidence="2">Metanogen output domain-containing protein</fullName>
    </recommendedName>
</protein>
<proteinExistence type="predicted"/>
<feature type="region of interest" description="Disordered" evidence="1">
    <location>
        <begin position="156"/>
        <end position="180"/>
    </location>
</feature>
<accession>A0A238LHW9</accession>
<feature type="compositionally biased region" description="Basic and acidic residues" evidence="1">
    <location>
        <begin position="156"/>
        <end position="167"/>
    </location>
</feature>
<evidence type="ECO:0000313" key="4">
    <source>
        <dbReference type="Proteomes" id="UP000201613"/>
    </source>
</evidence>
<feature type="domain" description="Metanogen output" evidence="2">
    <location>
        <begin position="24"/>
        <end position="153"/>
    </location>
</feature>
<reference evidence="3 4" key="1">
    <citation type="submission" date="2017-05" db="EMBL/GenBank/DDBJ databases">
        <authorList>
            <person name="Song R."/>
            <person name="Chenine A.L."/>
            <person name="Ruprecht R.M."/>
        </authorList>
    </citation>
    <scope>NUCLEOTIDE SEQUENCE [LARGE SCALE GENOMIC DNA]</scope>
    <source>
        <strain evidence="3 4">CECT 8899</strain>
    </source>
</reference>
<evidence type="ECO:0000259" key="2">
    <source>
        <dbReference type="Pfam" id="PF18546"/>
    </source>
</evidence>
<sequence length="180" mass="19721">MAEPVADAQLSLDRDVFFRRLLRDLSGTLEGVVGIEAAEGYISTVGGQVGLWINQSYREALGKPKLDAEAVAAVCVDLKKRIGGDFHLISADEDKMVFGNNRCPFGEMVLGRTSLCMMTSNVFGRISADNLGYARVELDQTIAKGDPGCRVVVHLRPNDEAPPDAREYYQYPHTPSDEDV</sequence>
<keyword evidence="4" id="KW-1185">Reference proteome</keyword>
<dbReference type="InterPro" id="IPR041359">
    <property type="entry name" value="MetOD1"/>
</dbReference>
<organism evidence="3 4">
    <name type="scientific">Flavimaricola marinus</name>
    <dbReference type="NCBI Taxonomy" id="1819565"/>
    <lineage>
        <taxon>Bacteria</taxon>
        <taxon>Pseudomonadati</taxon>
        <taxon>Pseudomonadota</taxon>
        <taxon>Alphaproteobacteria</taxon>
        <taxon>Rhodobacterales</taxon>
        <taxon>Paracoccaceae</taxon>
        <taxon>Flavimaricola</taxon>
    </lineage>
</organism>
<evidence type="ECO:0000256" key="1">
    <source>
        <dbReference type="SAM" id="MobiDB-lite"/>
    </source>
</evidence>